<evidence type="ECO:0000256" key="1">
    <source>
        <dbReference type="ARBA" id="ARBA00001946"/>
    </source>
</evidence>
<evidence type="ECO:0000259" key="3">
    <source>
        <dbReference type="PROSITE" id="PS51462"/>
    </source>
</evidence>
<dbReference type="Proteomes" id="UP001412067">
    <property type="component" value="Unassembled WGS sequence"/>
</dbReference>
<reference evidence="4 5" key="1">
    <citation type="journal article" date="2022" name="Nat. Plants">
        <title>Genomes of leafy and leafless Platanthera orchids illuminate the evolution of mycoheterotrophy.</title>
        <authorList>
            <person name="Li M.H."/>
            <person name="Liu K.W."/>
            <person name="Li Z."/>
            <person name="Lu H.C."/>
            <person name="Ye Q.L."/>
            <person name="Zhang D."/>
            <person name="Wang J.Y."/>
            <person name="Li Y.F."/>
            <person name="Zhong Z.M."/>
            <person name="Liu X."/>
            <person name="Yu X."/>
            <person name="Liu D.K."/>
            <person name="Tu X.D."/>
            <person name="Liu B."/>
            <person name="Hao Y."/>
            <person name="Liao X.Y."/>
            <person name="Jiang Y.T."/>
            <person name="Sun W.H."/>
            <person name="Chen J."/>
            <person name="Chen Y.Q."/>
            <person name="Ai Y."/>
            <person name="Zhai J.W."/>
            <person name="Wu S.S."/>
            <person name="Zhou Z."/>
            <person name="Hsiao Y.Y."/>
            <person name="Wu W.L."/>
            <person name="Chen Y.Y."/>
            <person name="Lin Y.F."/>
            <person name="Hsu J.L."/>
            <person name="Li C.Y."/>
            <person name="Wang Z.W."/>
            <person name="Zhao X."/>
            <person name="Zhong W.Y."/>
            <person name="Ma X.K."/>
            <person name="Ma L."/>
            <person name="Huang J."/>
            <person name="Chen G.Z."/>
            <person name="Huang M.Z."/>
            <person name="Huang L."/>
            <person name="Peng D.H."/>
            <person name="Luo Y.B."/>
            <person name="Zou S.Q."/>
            <person name="Chen S.P."/>
            <person name="Lan S."/>
            <person name="Tsai W.C."/>
            <person name="Van de Peer Y."/>
            <person name="Liu Z.J."/>
        </authorList>
    </citation>
    <scope>NUCLEOTIDE SEQUENCE [LARGE SCALE GENOMIC DNA]</scope>
    <source>
        <strain evidence="4">Lor288</strain>
    </source>
</reference>
<dbReference type="SUPFAM" id="SSF55811">
    <property type="entry name" value="Nudix"/>
    <property type="match status" value="1"/>
</dbReference>
<dbReference type="Pfam" id="PF00293">
    <property type="entry name" value="NUDIX"/>
    <property type="match status" value="1"/>
</dbReference>
<comment type="cofactor">
    <cofactor evidence="1">
        <name>Mg(2+)</name>
        <dbReference type="ChEBI" id="CHEBI:18420"/>
    </cofactor>
</comment>
<keyword evidence="5" id="KW-1185">Reference proteome</keyword>
<comment type="caution">
    <text evidence="4">The sequence shown here is derived from an EMBL/GenBank/DDBJ whole genome shotgun (WGS) entry which is preliminary data.</text>
</comment>
<feature type="domain" description="Nudix hydrolase" evidence="3">
    <location>
        <begin position="106"/>
        <end position="258"/>
    </location>
</feature>
<dbReference type="Gene3D" id="3.90.79.10">
    <property type="entry name" value="Nucleoside Triphosphate Pyrophosphohydrolase"/>
    <property type="match status" value="1"/>
</dbReference>
<proteinExistence type="predicted"/>
<sequence length="267" mass="28882">MASGVSRASVTPVQIMTLSNGDCFEIVAASGLSETGLRNAIDSTLFKQWMKNMQSEKGLLAGGQMHLRRVEVQGVDMFGNNIGFLKFKAEVFDKQTGLKVPGIVFARGPSVAVLILLESKGVTYVVLTEQVRVPVGKLILEIPAGMVDDGGDVIGTAVREVEEETGINLKVQDMVSLTAFLDPGTGCRIFPSPGGCDEELSIFLYKGNADEEVIKALQGKEMGLREHGELIKVHIVPYNKLWRITADAKALTAVTLYDMARRDGLLP</sequence>
<organism evidence="4 5">
    <name type="scientific">Platanthera guangdongensis</name>
    <dbReference type="NCBI Taxonomy" id="2320717"/>
    <lineage>
        <taxon>Eukaryota</taxon>
        <taxon>Viridiplantae</taxon>
        <taxon>Streptophyta</taxon>
        <taxon>Embryophyta</taxon>
        <taxon>Tracheophyta</taxon>
        <taxon>Spermatophyta</taxon>
        <taxon>Magnoliopsida</taxon>
        <taxon>Liliopsida</taxon>
        <taxon>Asparagales</taxon>
        <taxon>Orchidaceae</taxon>
        <taxon>Orchidoideae</taxon>
        <taxon>Orchideae</taxon>
        <taxon>Orchidinae</taxon>
        <taxon>Platanthera</taxon>
    </lineage>
</organism>
<keyword evidence="2" id="KW-0378">Hydrolase</keyword>
<gene>
    <name evidence="4" type="ORF">KSP40_PGU018651</name>
</gene>
<evidence type="ECO:0000256" key="2">
    <source>
        <dbReference type="ARBA" id="ARBA00022801"/>
    </source>
</evidence>
<dbReference type="PANTHER" id="PTHR11839:SF18">
    <property type="entry name" value="NUDIX HYDROLASE DOMAIN-CONTAINING PROTEIN"/>
    <property type="match status" value="1"/>
</dbReference>
<dbReference type="InterPro" id="IPR000086">
    <property type="entry name" value="NUDIX_hydrolase_dom"/>
</dbReference>
<protein>
    <recommendedName>
        <fullName evidence="3">Nudix hydrolase domain-containing protein</fullName>
    </recommendedName>
</protein>
<dbReference type="EMBL" id="JBBWWR010000017">
    <property type="protein sequence ID" value="KAK8945263.1"/>
    <property type="molecule type" value="Genomic_DNA"/>
</dbReference>
<evidence type="ECO:0000313" key="5">
    <source>
        <dbReference type="Proteomes" id="UP001412067"/>
    </source>
</evidence>
<dbReference type="PANTHER" id="PTHR11839">
    <property type="entry name" value="UDP/ADP-SUGAR PYROPHOSPHATASE"/>
    <property type="match status" value="1"/>
</dbReference>
<name>A0ABR2LMV8_9ASPA</name>
<evidence type="ECO:0000313" key="4">
    <source>
        <dbReference type="EMBL" id="KAK8945263.1"/>
    </source>
</evidence>
<dbReference type="InterPro" id="IPR015797">
    <property type="entry name" value="NUDIX_hydrolase-like_dom_sf"/>
</dbReference>
<dbReference type="CDD" id="cd03424">
    <property type="entry name" value="NUDIX_ADPRase_Nudt5_UGPPase_Nudt14"/>
    <property type="match status" value="1"/>
</dbReference>
<accession>A0ABR2LMV8</accession>
<dbReference type="PROSITE" id="PS51462">
    <property type="entry name" value="NUDIX"/>
    <property type="match status" value="1"/>
</dbReference>